<comment type="pathway">
    <text evidence="2 9">Amino-acid biosynthesis; L-histidine biosynthesis; L-histidine from 5-phospho-alpha-D-ribose 1-diphosphate: step 7/9.</text>
</comment>
<protein>
    <recommendedName>
        <fullName evidence="9">Histidinol-phosphate aminotransferase</fullName>
        <ecNumber evidence="9">2.6.1.9</ecNumber>
    </recommendedName>
    <alternativeName>
        <fullName evidence="9">Imidazole acetol-phosphate transaminase</fullName>
    </alternativeName>
</protein>
<dbReference type="UniPathway" id="UPA00031">
    <property type="reaction ID" value="UER00012"/>
</dbReference>
<evidence type="ECO:0000256" key="8">
    <source>
        <dbReference type="ARBA" id="ARBA00047481"/>
    </source>
</evidence>
<evidence type="ECO:0000259" key="10">
    <source>
        <dbReference type="Pfam" id="PF00155"/>
    </source>
</evidence>
<proteinExistence type="inferred from homology"/>
<dbReference type="GO" id="GO:0004400">
    <property type="term" value="F:histidinol-phosphate transaminase activity"/>
    <property type="evidence" value="ECO:0007669"/>
    <property type="project" value="UniProtKB-UniRule"/>
</dbReference>
<sequence length="378" mass="41207">MAYVKVSGKKGGRKMAFSVRMKPLDVPIYEPGKPIAEIRERYGLDAVIKLASNENPYGPSPKVQEALLARLSADPELWLRYPDGAARELKRALSLRWGHPAEGIAVGAGADELIQLIALRFLADGDEAVMGELSFPMYPIATRIAGGVPIPVPMGPEGRLDLPAMLRAIGPRTRIVWLANPNNPTGTVFDRERWAAFLAEVPETVLVVLDEAYAEYVSDPNYPDGPAAVRRHPNVVVLRTFSKAYGLAGFRIGYALAAPEVVRELERVRKPFNTSAVAQLAATLALEDEAHVAFVREANRKARAALRQALEARGFRPYPSETNFLYLPHDDGRGLATRLEAAGVIVRPVPGGIRVSVGTEAENARLLAALDALEGRRR</sequence>
<evidence type="ECO:0000256" key="1">
    <source>
        <dbReference type="ARBA" id="ARBA00001933"/>
    </source>
</evidence>
<comment type="caution">
    <text evidence="11">The sequence shown here is derived from an EMBL/GenBank/DDBJ whole genome shotgun (WGS) entry which is preliminary data.</text>
</comment>
<dbReference type="EC" id="2.6.1.9" evidence="9"/>
<comment type="cofactor">
    <cofactor evidence="1 9">
        <name>pyridoxal 5'-phosphate</name>
        <dbReference type="ChEBI" id="CHEBI:597326"/>
    </cofactor>
</comment>
<dbReference type="STRING" id="1484.SA87_00645"/>
<comment type="subunit">
    <text evidence="3 9">Homodimer.</text>
</comment>
<keyword evidence="9" id="KW-0028">Amino-acid biosynthesis</keyword>
<name>A0A179IM18_HYDSH</name>
<dbReference type="PANTHER" id="PTHR43643:SF3">
    <property type="entry name" value="HISTIDINOL-PHOSPHATE AMINOTRANSFERASE"/>
    <property type="match status" value="1"/>
</dbReference>
<dbReference type="InterPro" id="IPR015424">
    <property type="entry name" value="PyrdxlP-dep_Trfase"/>
</dbReference>
<keyword evidence="7 9" id="KW-0368">Histidine biosynthesis</keyword>
<dbReference type="PANTHER" id="PTHR43643">
    <property type="entry name" value="HISTIDINOL-PHOSPHATE AMINOTRANSFERASE 2"/>
    <property type="match status" value="1"/>
</dbReference>
<evidence type="ECO:0000256" key="9">
    <source>
        <dbReference type="HAMAP-Rule" id="MF_01023"/>
    </source>
</evidence>
<keyword evidence="5 9" id="KW-0808">Transferase</keyword>
<dbReference type="InterPro" id="IPR004839">
    <property type="entry name" value="Aminotransferase_I/II_large"/>
</dbReference>
<comment type="catalytic activity">
    <reaction evidence="8 9">
        <text>L-histidinol phosphate + 2-oxoglutarate = 3-(imidazol-4-yl)-2-oxopropyl phosphate + L-glutamate</text>
        <dbReference type="Rhea" id="RHEA:23744"/>
        <dbReference type="ChEBI" id="CHEBI:16810"/>
        <dbReference type="ChEBI" id="CHEBI:29985"/>
        <dbReference type="ChEBI" id="CHEBI:57766"/>
        <dbReference type="ChEBI" id="CHEBI:57980"/>
        <dbReference type="EC" id="2.6.1.9"/>
    </reaction>
</comment>
<gene>
    <name evidence="9" type="primary">hisC</name>
    <name evidence="11" type="ORF">SA87_00645</name>
</gene>
<feature type="domain" description="Aminotransferase class I/classII large" evidence="10">
    <location>
        <begin position="47"/>
        <end position="370"/>
    </location>
</feature>
<keyword evidence="12" id="KW-1185">Reference proteome</keyword>
<dbReference type="InterPro" id="IPR001917">
    <property type="entry name" value="Aminotrans_II_pyridoxalP_BS"/>
</dbReference>
<dbReference type="SUPFAM" id="SSF53383">
    <property type="entry name" value="PLP-dependent transferases"/>
    <property type="match status" value="1"/>
</dbReference>
<evidence type="ECO:0000256" key="6">
    <source>
        <dbReference type="ARBA" id="ARBA00022898"/>
    </source>
</evidence>
<evidence type="ECO:0000256" key="7">
    <source>
        <dbReference type="ARBA" id="ARBA00023102"/>
    </source>
</evidence>
<dbReference type="CDD" id="cd00609">
    <property type="entry name" value="AAT_like"/>
    <property type="match status" value="1"/>
</dbReference>
<reference evidence="11 12" key="1">
    <citation type="submission" date="2015-09" db="EMBL/GenBank/DDBJ databases">
        <title>Draft genome sequence of Hydrogenibacillus schlegelii DSM 2000.</title>
        <authorList>
            <person name="Hemp J."/>
        </authorList>
    </citation>
    <scope>NUCLEOTIDE SEQUENCE [LARGE SCALE GENOMIC DNA]</scope>
    <source>
        <strain evidence="11 12">MA 48</strain>
    </source>
</reference>
<evidence type="ECO:0000313" key="11">
    <source>
        <dbReference type="EMBL" id="OAR03726.1"/>
    </source>
</evidence>
<dbReference type="Gene3D" id="3.90.1150.10">
    <property type="entry name" value="Aspartate Aminotransferase, domain 1"/>
    <property type="match status" value="1"/>
</dbReference>
<keyword evidence="6 9" id="KW-0663">Pyridoxal phosphate</keyword>
<organism evidence="11 12">
    <name type="scientific">Hydrogenibacillus schlegelii</name>
    <name type="common">Bacillus schlegelii</name>
    <dbReference type="NCBI Taxonomy" id="1484"/>
    <lineage>
        <taxon>Bacteria</taxon>
        <taxon>Bacillati</taxon>
        <taxon>Bacillota</taxon>
        <taxon>Bacilli</taxon>
        <taxon>Bacillales</taxon>
        <taxon>Bacillales Family X. Incertae Sedis</taxon>
        <taxon>Hydrogenibacillus</taxon>
    </lineage>
</organism>
<dbReference type="Proteomes" id="UP000243024">
    <property type="component" value="Unassembled WGS sequence"/>
</dbReference>
<evidence type="ECO:0000256" key="4">
    <source>
        <dbReference type="ARBA" id="ARBA00022576"/>
    </source>
</evidence>
<evidence type="ECO:0000313" key="12">
    <source>
        <dbReference type="Proteomes" id="UP000243024"/>
    </source>
</evidence>
<dbReference type="InterPro" id="IPR015421">
    <property type="entry name" value="PyrdxlP-dep_Trfase_major"/>
</dbReference>
<dbReference type="GO" id="GO:0030170">
    <property type="term" value="F:pyridoxal phosphate binding"/>
    <property type="evidence" value="ECO:0007669"/>
    <property type="project" value="InterPro"/>
</dbReference>
<dbReference type="HAMAP" id="MF_01023">
    <property type="entry name" value="HisC_aminotrans_2"/>
    <property type="match status" value="1"/>
</dbReference>
<dbReference type="AlphaFoldDB" id="A0A179IM18"/>
<dbReference type="GO" id="GO:0000105">
    <property type="term" value="P:L-histidine biosynthetic process"/>
    <property type="evidence" value="ECO:0007669"/>
    <property type="project" value="UniProtKB-UniRule"/>
</dbReference>
<dbReference type="Pfam" id="PF00155">
    <property type="entry name" value="Aminotran_1_2"/>
    <property type="match status" value="1"/>
</dbReference>
<dbReference type="InterPro" id="IPR050106">
    <property type="entry name" value="HistidinolP_aminotransfase"/>
</dbReference>
<accession>A0A179IM18</accession>
<dbReference type="InterPro" id="IPR015422">
    <property type="entry name" value="PyrdxlP-dep_Trfase_small"/>
</dbReference>
<comment type="similarity">
    <text evidence="9">Belongs to the class-II pyridoxal-phosphate-dependent aminotransferase family. Histidinol-phosphate aminotransferase subfamily.</text>
</comment>
<dbReference type="NCBIfam" id="TIGR01141">
    <property type="entry name" value="hisC"/>
    <property type="match status" value="1"/>
</dbReference>
<dbReference type="PROSITE" id="PS00599">
    <property type="entry name" value="AA_TRANSFER_CLASS_2"/>
    <property type="match status" value="1"/>
</dbReference>
<feature type="modified residue" description="N6-(pyridoxal phosphate)lysine" evidence="9">
    <location>
        <position position="243"/>
    </location>
</feature>
<dbReference type="Gene3D" id="3.40.640.10">
    <property type="entry name" value="Type I PLP-dependent aspartate aminotransferase-like (Major domain)"/>
    <property type="match status" value="1"/>
</dbReference>
<dbReference type="InterPro" id="IPR005861">
    <property type="entry name" value="HisP_aminotrans"/>
</dbReference>
<evidence type="ECO:0000256" key="5">
    <source>
        <dbReference type="ARBA" id="ARBA00022679"/>
    </source>
</evidence>
<evidence type="ECO:0000256" key="2">
    <source>
        <dbReference type="ARBA" id="ARBA00005011"/>
    </source>
</evidence>
<keyword evidence="4 9" id="KW-0032">Aminotransferase</keyword>
<evidence type="ECO:0000256" key="3">
    <source>
        <dbReference type="ARBA" id="ARBA00011738"/>
    </source>
</evidence>
<dbReference type="EMBL" id="JXBB01000045">
    <property type="protein sequence ID" value="OAR03726.1"/>
    <property type="molecule type" value="Genomic_DNA"/>
</dbReference>